<dbReference type="InterPro" id="IPR002470">
    <property type="entry name" value="Peptidase_S9A"/>
</dbReference>
<evidence type="ECO:0000256" key="2">
    <source>
        <dbReference type="ARBA" id="ARBA00022670"/>
    </source>
</evidence>
<dbReference type="SUPFAM" id="SSF53474">
    <property type="entry name" value="alpha/beta-Hydrolases"/>
    <property type="match status" value="1"/>
</dbReference>
<evidence type="ECO:0000256" key="1">
    <source>
        <dbReference type="ARBA" id="ARBA00005228"/>
    </source>
</evidence>
<accession>A0A2P5T2P1</accession>
<dbReference type="Proteomes" id="UP000295937">
    <property type="component" value="Unassembled WGS sequence"/>
</dbReference>
<dbReference type="GO" id="GO:0004252">
    <property type="term" value="F:serine-type endopeptidase activity"/>
    <property type="evidence" value="ECO:0007669"/>
    <property type="project" value="UniProtKB-EC"/>
</dbReference>
<dbReference type="InterPro" id="IPR023302">
    <property type="entry name" value="Pept_S9A_N"/>
</dbReference>
<dbReference type="AlphaFoldDB" id="A0A2P5T2P1"/>
<dbReference type="Gene3D" id="2.130.10.120">
    <property type="entry name" value="Prolyl oligopeptidase, N-terminal domain"/>
    <property type="match status" value="1"/>
</dbReference>
<feature type="domain" description="Peptidase S9A N-terminal" evidence="6">
    <location>
        <begin position="6"/>
        <end position="407"/>
    </location>
</feature>
<dbReference type="PRINTS" id="PR00862">
    <property type="entry name" value="PROLIGOPTASE"/>
</dbReference>
<feature type="domain" description="Peptidase S9 prolyl oligopeptidase catalytic" evidence="5">
    <location>
        <begin position="466"/>
        <end position="678"/>
    </location>
</feature>
<dbReference type="InterPro" id="IPR029058">
    <property type="entry name" value="AB_hydrolase_fold"/>
</dbReference>
<dbReference type="GO" id="GO:0006508">
    <property type="term" value="P:proteolysis"/>
    <property type="evidence" value="ECO:0007669"/>
    <property type="project" value="UniProtKB-KW"/>
</dbReference>
<comment type="caution">
    <text evidence="7">The sequence shown here is derived from an EMBL/GenBank/DDBJ whole genome shotgun (WGS) entry which is preliminary data.</text>
</comment>
<dbReference type="PANTHER" id="PTHR11757:SF19">
    <property type="entry name" value="PROLYL ENDOPEPTIDASE-LIKE"/>
    <property type="match status" value="1"/>
</dbReference>
<dbReference type="SUPFAM" id="SSF50993">
    <property type="entry name" value="Peptidase/esterase 'gauge' domain"/>
    <property type="match status" value="1"/>
</dbReference>
<comment type="similarity">
    <text evidence="1">Belongs to the peptidase S9A family.</text>
</comment>
<dbReference type="PANTHER" id="PTHR11757">
    <property type="entry name" value="PROTEASE FAMILY S9A OLIGOPEPTIDASE"/>
    <property type="match status" value="1"/>
</dbReference>
<organism evidence="7 8">
    <name type="scientific">Candidatus Pantoea edessiphila</name>
    <dbReference type="NCBI Taxonomy" id="2044610"/>
    <lineage>
        <taxon>Bacteria</taxon>
        <taxon>Pseudomonadati</taxon>
        <taxon>Pseudomonadota</taxon>
        <taxon>Gammaproteobacteria</taxon>
        <taxon>Enterobacterales</taxon>
        <taxon>Erwiniaceae</taxon>
        <taxon>Pantoea</taxon>
    </lineage>
</organism>
<evidence type="ECO:0000259" key="5">
    <source>
        <dbReference type="Pfam" id="PF00326"/>
    </source>
</evidence>
<evidence type="ECO:0000256" key="4">
    <source>
        <dbReference type="ARBA" id="ARBA00022825"/>
    </source>
</evidence>
<gene>
    <name evidence="7" type="ORF">CRV09_00875</name>
</gene>
<evidence type="ECO:0000313" key="7">
    <source>
        <dbReference type="EMBL" id="PPI88849.1"/>
    </source>
</evidence>
<evidence type="ECO:0000313" key="8">
    <source>
        <dbReference type="Proteomes" id="UP000295937"/>
    </source>
</evidence>
<proteinExistence type="inferred from homology"/>
<dbReference type="Gene3D" id="3.40.50.1820">
    <property type="entry name" value="alpha/beta hydrolase"/>
    <property type="match status" value="1"/>
</dbReference>
<sequence length="689" mass="81224">MKKPFIKKIPHKRLLHGDQYIDNYYWLRDDKRNNSNVIKCLQTENDYTKNIMSSQKDLNDLLLKEIVNRLPNDDYSVPYIKDIYLYQSRYENGLEYPKFYRRLVTEKENTWTLILDSNQRAMNSNFYSLGSLIISPNNCLIAISEDFVSRFQYSISFFNINNNYWYPEELNNTSENIEWDKDSKILFYIKNHPDTLRSYQVWCHELGTLQSEDKLIYEEKDDSYHLSICKTTSEKFILICIRNAISSEIKIIDIYCINKEPQLFLARRNYHKYSLDHYNDKFVICSNRDIENFNLYYTKKLQESHWKPLISANNNSILENFQLFRDWIVIKERKNGLLSLRQIGWNKKQNRENIINVSLDDSSYTVWLEYNSNPSGNKLHYGYSSMTIPNTIFEINLDTHDRRIIKKTIINNFNSNDYKSEYRFIKVRDGSKVPVSLVYNRKYYRLNENPVLVYGYGAYGNNIETEFSISRLSLLDRGFIYILAHIRGGGELGKKWHDYGKLFNKINTFTDFIDVTTSLVNSGIGNPNKLYAIGGSAGGLLIAAVINLAPRLFHGVIAQVPFVDVITTMSDKFMPLTVIEYDEWGNPEDINYYQYMKKYSPYDNIEAKDYPHIFVTAGLYDSQVQYWEPTKWVAKLRELKTDKNLLLLHIDMDSGHLGKLGRYKRYEDTAMEFTFLISLATKKLPCFNL</sequence>
<keyword evidence="2" id="KW-0645">Protease</keyword>
<evidence type="ECO:0000256" key="3">
    <source>
        <dbReference type="ARBA" id="ARBA00022801"/>
    </source>
</evidence>
<dbReference type="OrthoDB" id="9801421at2"/>
<dbReference type="InterPro" id="IPR051543">
    <property type="entry name" value="Serine_Peptidase_S9A"/>
</dbReference>
<dbReference type="Pfam" id="PF02897">
    <property type="entry name" value="Peptidase_S9_N"/>
    <property type="match status" value="1"/>
</dbReference>
<keyword evidence="3 7" id="KW-0378">Hydrolase</keyword>
<protein>
    <submittedName>
        <fullName evidence="7">Oligopeptidase B</fullName>
        <ecNumber evidence="7">3.4.21.83</ecNumber>
    </submittedName>
</protein>
<reference evidence="7 8" key="1">
    <citation type="journal article" date="2018" name="Genome Biol. Evol.">
        <title>Cladogenesis and Genomic Streamlining in Extracellular Endosymbionts of Tropical Stink Bugs.</title>
        <authorList>
            <person name="Otero-Bravo A."/>
            <person name="Goffredi S."/>
            <person name="Sabree Z.L."/>
        </authorList>
    </citation>
    <scope>NUCLEOTIDE SEQUENCE [LARGE SCALE GENOMIC DNA]</scope>
    <source>
        <strain evidence="7 8">SoEO</strain>
    </source>
</reference>
<dbReference type="Pfam" id="PF00326">
    <property type="entry name" value="Peptidase_S9"/>
    <property type="match status" value="1"/>
</dbReference>
<dbReference type="InterPro" id="IPR001375">
    <property type="entry name" value="Peptidase_S9_cat"/>
</dbReference>
<evidence type="ECO:0000259" key="6">
    <source>
        <dbReference type="Pfam" id="PF02897"/>
    </source>
</evidence>
<keyword evidence="4" id="KW-0720">Serine protease</keyword>
<dbReference type="EMBL" id="PDKR01000001">
    <property type="protein sequence ID" value="PPI88849.1"/>
    <property type="molecule type" value="Genomic_DNA"/>
</dbReference>
<dbReference type="RefSeq" id="WP_136132275.1">
    <property type="nucleotide sequence ID" value="NZ_PDKR01000001.1"/>
</dbReference>
<name>A0A2P5T2P1_9GAMM</name>
<dbReference type="EC" id="3.4.21.83" evidence="7"/>